<keyword evidence="3" id="KW-1185">Reference proteome</keyword>
<gene>
    <name evidence="2" type="ORF">KNW02_19190</name>
</gene>
<dbReference type="SMART" id="SM00418">
    <property type="entry name" value="HTH_ARSR"/>
    <property type="match status" value="1"/>
</dbReference>
<name>A0ABS6AQ14_9RHOB</name>
<dbReference type="CDD" id="cd16345">
    <property type="entry name" value="LMWP_ArsC"/>
    <property type="match status" value="1"/>
</dbReference>
<dbReference type="SMART" id="SM00226">
    <property type="entry name" value="LMWPc"/>
    <property type="match status" value="1"/>
</dbReference>
<organism evidence="2 3">
    <name type="scientific">Paracoccus marinaquae</name>
    <dbReference type="NCBI Taxonomy" id="2841926"/>
    <lineage>
        <taxon>Bacteria</taxon>
        <taxon>Pseudomonadati</taxon>
        <taxon>Pseudomonadota</taxon>
        <taxon>Alphaproteobacteria</taxon>
        <taxon>Rhodobacterales</taxon>
        <taxon>Paracoccaceae</taxon>
        <taxon>Paracoccus</taxon>
    </lineage>
</organism>
<proteinExistence type="predicted"/>
<dbReference type="EMBL" id="JAHKNG010000064">
    <property type="protein sequence ID" value="MBU3032217.1"/>
    <property type="molecule type" value="Genomic_DNA"/>
</dbReference>
<evidence type="ECO:0000313" key="3">
    <source>
        <dbReference type="Proteomes" id="UP001166191"/>
    </source>
</evidence>
<dbReference type="InterPro" id="IPR001845">
    <property type="entry name" value="HTH_ArsR_DNA-bd_dom"/>
</dbReference>
<protein>
    <submittedName>
        <fullName evidence="2">Metalloregulator ArsR/SmtB family transcription factor</fullName>
    </submittedName>
</protein>
<evidence type="ECO:0000313" key="2">
    <source>
        <dbReference type="EMBL" id="MBU3032217.1"/>
    </source>
</evidence>
<dbReference type="Proteomes" id="UP001166191">
    <property type="component" value="Unassembled WGS sequence"/>
</dbReference>
<reference evidence="2" key="1">
    <citation type="submission" date="2021-06" db="EMBL/GenBank/DDBJ databases">
        <title>Paracoccus bacterium XHP0099 sp. nov., isolated from the surface waters of the Yellow Sea.</title>
        <authorList>
            <person name="Xue H."/>
            <person name="Zhang D."/>
        </authorList>
    </citation>
    <scope>NUCLEOTIDE SEQUENCE</scope>
    <source>
        <strain evidence="2">XHP0099</strain>
    </source>
</reference>
<dbReference type="NCBIfam" id="NF033788">
    <property type="entry name" value="HTH_metalloreg"/>
    <property type="match status" value="1"/>
</dbReference>
<dbReference type="Pfam" id="PF01451">
    <property type="entry name" value="LMWPc"/>
    <property type="match status" value="1"/>
</dbReference>
<dbReference type="CDD" id="cd00090">
    <property type="entry name" value="HTH_ARSR"/>
    <property type="match status" value="1"/>
</dbReference>
<dbReference type="PROSITE" id="PS50987">
    <property type="entry name" value="HTH_ARSR_2"/>
    <property type="match status" value="1"/>
</dbReference>
<dbReference type="PANTHER" id="PTHR43428:SF1">
    <property type="entry name" value="ARSENATE REDUCTASE"/>
    <property type="match status" value="1"/>
</dbReference>
<evidence type="ECO:0000259" key="1">
    <source>
        <dbReference type="PROSITE" id="PS50987"/>
    </source>
</evidence>
<accession>A0ABS6AQ14</accession>
<dbReference type="InterPro" id="IPR011991">
    <property type="entry name" value="ArsR-like_HTH"/>
</dbReference>
<feature type="domain" description="HTH arsR-type" evidence="1">
    <location>
        <begin position="1"/>
        <end position="95"/>
    </location>
</feature>
<dbReference type="PANTHER" id="PTHR43428">
    <property type="entry name" value="ARSENATE REDUCTASE"/>
    <property type="match status" value="1"/>
</dbReference>
<dbReference type="InterPro" id="IPR023485">
    <property type="entry name" value="Ptyr_pPase"/>
</dbReference>
<sequence length="285" mass="30857">MEMNRALDCFTALGQPMRLSVFRLLVRAGGEGMAAGQIAEALEVRENTLSANLSVLCNAGLLARRREGRSIRYFADLTTMRHLVDYLLSDCCGGNPAICRPAINSLITSPLPYPSKDDRMRDAPFNVLFLCTANSARSLIAEAILNADESGRFRAFSAGSHPAGRPNPRTLRLLDRLGHDLSGIRSKSWDEFAGPDAPKMDFVFTVCDSAAGEVCPVWPGQPMSAHWGLPDPAAVGGNDAEQAAAFNRTHKMLATRLSAFASLPVGTLERKSLQAELDRIGRAQD</sequence>
<dbReference type="Pfam" id="PF12840">
    <property type="entry name" value="HTH_20"/>
    <property type="match status" value="1"/>
</dbReference>
<comment type="caution">
    <text evidence="2">The sequence shown here is derived from an EMBL/GenBank/DDBJ whole genome shotgun (WGS) entry which is preliminary data.</text>
</comment>